<dbReference type="Proteomes" id="UP000309038">
    <property type="component" value="Unassembled WGS sequence"/>
</dbReference>
<evidence type="ECO:0000313" key="2">
    <source>
        <dbReference type="EMBL" id="THG98055.1"/>
    </source>
</evidence>
<dbReference type="Gene3D" id="1.20.120.1750">
    <property type="match status" value="1"/>
</dbReference>
<dbReference type="EMBL" id="SGPJ01000137">
    <property type="protein sequence ID" value="THG98055.1"/>
    <property type="molecule type" value="Genomic_DNA"/>
</dbReference>
<sequence>MSDYSDDGSDAYVYDSDGPLEDDDDSDCLIPANMDKGKQKMGVDSRALSLEDLQNLLTSDIRRVASITGLEEPQPDPASGAAKKNLEKWLFYFDRYNNHELSSKLDQELCDRTEEKMIEVQETSSLSWIEAKFMQKRGQ</sequence>
<protein>
    <submittedName>
        <fullName evidence="2">Uncharacterized protein</fullName>
    </submittedName>
</protein>
<proteinExistence type="predicted"/>
<evidence type="ECO:0000256" key="1">
    <source>
        <dbReference type="SAM" id="MobiDB-lite"/>
    </source>
</evidence>
<feature type="region of interest" description="Disordered" evidence="1">
    <location>
        <begin position="1"/>
        <end position="36"/>
    </location>
</feature>
<accession>A0A4S4KIB7</accession>
<keyword evidence="3" id="KW-1185">Reference proteome</keyword>
<organism evidence="2 3">
    <name type="scientific">Hermanssonia centrifuga</name>
    <dbReference type="NCBI Taxonomy" id="98765"/>
    <lineage>
        <taxon>Eukaryota</taxon>
        <taxon>Fungi</taxon>
        <taxon>Dikarya</taxon>
        <taxon>Basidiomycota</taxon>
        <taxon>Agaricomycotina</taxon>
        <taxon>Agaricomycetes</taxon>
        <taxon>Polyporales</taxon>
        <taxon>Meruliaceae</taxon>
        <taxon>Hermanssonia</taxon>
    </lineage>
</organism>
<dbReference type="AlphaFoldDB" id="A0A4S4KIB7"/>
<gene>
    <name evidence="2" type="ORF">EW026_g4065</name>
</gene>
<comment type="caution">
    <text evidence="2">The sequence shown here is derived from an EMBL/GenBank/DDBJ whole genome shotgun (WGS) entry which is preliminary data.</text>
</comment>
<evidence type="ECO:0000313" key="3">
    <source>
        <dbReference type="Proteomes" id="UP000309038"/>
    </source>
</evidence>
<name>A0A4S4KIB7_9APHY</name>
<feature type="compositionally biased region" description="Acidic residues" evidence="1">
    <location>
        <begin position="18"/>
        <end position="27"/>
    </location>
</feature>
<reference evidence="2 3" key="1">
    <citation type="submission" date="2019-02" db="EMBL/GenBank/DDBJ databases">
        <title>Genome sequencing of the rare red list fungi Phlebia centrifuga.</title>
        <authorList>
            <person name="Buettner E."/>
            <person name="Kellner H."/>
        </authorList>
    </citation>
    <scope>NUCLEOTIDE SEQUENCE [LARGE SCALE GENOMIC DNA]</scope>
    <source>
        <strain evidence="2 3">DSM 108282</strain>
    </source>
</reference>